<sequence>MLVMRVFSTLLLNLSVTVSCSTALLQKELCFNQQQLHSKVANAFPLERNPSVLTMRFIDPEIILEPESNLIGLAVAVVVQILGVGRLHGLVQANGHLAYRP</sequence>
<accession>A0A382RHA6</accession>
<organism evidence="1">
    <name type="scientific">marine metagenome</name>
    <dbReference type="NCBI Taxonomy" id="408172"/>
    <lineage>
        <taxon>unclassified sequences</taxon>
        <taxon>metagenomes</taxon>
        <taxon>ecological metagenomes</taxon>
    </lineage>
</organism>
<dbReference type="PROSITE" id="PS51257">
    <property type="entry name" value="PROKAR_LIPOPROTEIN"/>
    <property type="match status" value="1"/>
</dbReference>
<proteinExistence type="predicted"/>
<dbReference type="AlphaFoldDB" id="A0A382RHA6"/>
<evidence type="ECO:0000313" key="1">
    <source>
        <dbReference type="EMBL" id="SVC97104.1"/>
    </source>
</evidence>
<dbReference type="EMBL" id="UINC01121736">
    <property type="protein sequence ID" value="SVC97104.1"/>
    <property type="molecule type" value="Genomic_DNA"/>
</dbReference>
<gene>
    <name evidence="1" type="ORF">METZ01_LOCUS349958</name>
</gene>
<feature type="non-terminal residue" evidence="1">
    <location>
        <position position="101"/>
    </location>
</feature>
<name>A0A382RHA6_9ZZZZ</name>
<reference evidence="1" key="1">
    <citation type="submission" date="2018-05" db="EMBL/GenBank/DDBJ databases">
        <authorList>
            <person name="Lanie J.A."/>
            <person name="Ng W.-L."/>
            <person name="Kazmierczak K.M."/>
            <person name="Andrzejewski T.M."/>
            <person name="Davidsen T.M."/>
            <person name="Wayne K.J."/>
            <person name="Tettelin H."/>
            <person name="Glass J.I."/>
            <person name="Rusch D."/>
            <person name="Podicherti R."/>
            <person name="Tsui H.-C.T."/>
            <person name="Winkler M.E."/>
        </authorList>
    </citation>
    <scope>NUCLEOTIDE SEQUENCE</scope>
</reference>
<protein>
    <submittedName>
        <fullName evidence="1">Uncharacterized protein</fullName>
    </submittedName>
</protein>